<accession>A0A9X3SXN9</accession>
<evidence type="ECO:0000313" key="4">
    <source>
        <dbReference type="Proteomes" id="UP001183604"/>
    </source>
</evidence>
<evidence type="ECO:0000313" key="1">
    <source>
        <dbReference type="EMBL" id="MDA1387167.1"/>
    </source>
</evidence>
<comment type="caution">
    <text evidence="1">The sequence shown here is derived from an EMBL/GenBank/DDBJ whole genome shotgun (WGS) entry which is preliminary data.</text>
</comment>
<reference evidence="2 4" key="2">
    <citation type="submission" date="2023-07" db="EMBL/GenBank/DDBJ databases">
        <title>Sequencing the genomes of 1000 actinobacteria strains.</title>
        <authorList>
            <person name="Klenk H.-P."/>
        </authorList>
    </citation>
    <scope>NUCLEOTIDE SEQUENCE [LARGE SCALE GENOMIC DNA]</scope>
    <source>
        <strain evidence="2 4">DSM 44724</strain>
    </source>
</reference>
<reference evidence="1" key="1">
    <citation type="submission" date="2022-12" db="EMBL/GenBank/DDBJ databases">
        <title>Gycomyces niveus sp.nov., a novel actinomycete isolated from soil in Shouguang.</title>
        <authorList>
            <person name="Yang X."/>
        </authorList>
    </citation>
    <scope>NUCLEOTIDE SEQUENCE</scope>
    <source>
        <strain evidence="1">DSM 44724</strain>
    </source>
</reference>
<proteinExistence type="predicted"/>
<dbReference type="EMBL" id="JAPZVQ010000014">
    <property type="protein sequence ID" value="MDA1387167.1"/>
    <property type="molecule type" value="Genomic_DNA"/>
</dbReference>
<dbReference type="Proteomes" id="UP001145799">
    <property type="component" value="Unassembled WGS sequence"/>
</dbReference>
<organism evidence="1 3">
    <name type="scientific">Glycomyces lechevalierae</name>
    <dbReference type="NCBI Taxonomy" id="256034"/>
    <lineage>
        <taxon>Bacteria</taxon>
        <taxon>Bacillati</taxon>
        <taxon>Actinomycetota</taxon>
        <taxon>Actinomycetes</taxon>
        <taxon>Glycomycetales</taxon>
        <taxon>Glycomycetaceae</taxon>
        <taxon>Glycomyces</taxon>
    </lineage>
</organism>
<dbReference type="Proteomes" id="UP001183604">
    <property type="component" value="Unassembled WGS sequence"/>
</dbReference>
<protein>
    <submittedName>
        <fullName evidence="1">Uncharacterized protein</fullName>
    </submittedName>
</protein>
<evidence type="ECO:0000313" key="2">
    <source>
        <dbReference type="EMBL" id="MDR7338569.1"/>
    </source>
</evidence>
<dbReference type="RefSeq" id="WP_270123662.1">
    <property type="nucleotide sequence ID" value="NZ_BAAAOM010000004.1"/>
</dbReference>
<dbReference type="AlphaFoldDB" id="A0A9X3SXN9"/>
<keyword evidence="4" id="KW-1185">Reference proteome</keyword>
<sequence length="114" mass="12391">MTASDTADSPITKIGTEVFGLRVITGYLHAADPGQILLRQLYPDTPANIGRIESIGSGTGRLTINNDRAREWSDTDRRRLTAFFLNRYTERIIGNPASMAAGPEPLGATDDRTA</sequence>
<name>A0A9X3SXN9_9ACTN</name>
<evidence type="ECO:0000313" key="3">
    <source>
        <dbReference type="Proteomes" id="UP001145799"/>
    </source>
</evidence>
<dbReference type="EMBL" id="JAVDYD010000001">
    <property type="protein sequence ID" value="MDR7338569.1"/>
    <property type="molecule type" value="Genomic_DNA"/>
</dbReference>
<gene>
    <name evidence="2" type="ORF">J2S69_002288</name>
    <name evidence="1" type="ORF">O2L01_19385</name>
</gene>